<sequence>MQCRASRRLSFLSNCSRTFFLLIASQHINSTSRNHQRCIRAHHHSRTMAYGQKLRLVVAASLFPGTVHADVHNATTYGFRNLTASKRHHSDMKDDYIGHLDTGAFRRLVYHNTDLGAQSGRDLGLLHRKGFEDRCRNDAECHLALEGLTASVSRSLIGMEEPVCPHKNCDAEDLVQVFSQKHNSAAQSAYLRTLMLADNYGKNDSTIHLDLRDAELAVVAVTQKWLEDDHVDEHKLKKFRKQWTSGVFRDQNPARDWYSNVTLIDKSFNKTSTGIRGSLFMESLFNGPTCLGDSYLCPVDKAQREAVIPVLSVLRSIGEEGILDQRNPCHVTLNLMLVANRSSTDLGWIVEKNKIGRKKTSKARAIAEKFMDEANANHDALRAVSENMVYTTEVFDRFRGRLWHANLRWDDSRTIDPGLRMLGYLPLIAHDDSTMPMLGYEQTRHVDDLRPITAGYWQAITVPRPPRLADEATNASTTHGKRSEDNGILAPARNYWHLPSEGGLVPHPSLVSRRDLNRKVEVDLEFQPRQYQVRTGAEGGIMTDSMGNPLTRAAAIVADDDEFKIPPIMHSVDTTVISGGMASVMAVRMNNAAGKEVMLAQPITFQAHPKSSMQTGISRGERHVRFPEQPESINGLRMDYRLARESWWPWRSEQHVFRQWIRHEMQKQQILMKEWQAELLDVNTLIKSPNLRDEYVPGEKLPRLRQRRTLLEQAIKSSQTTHNSFKDLKRLEDLSKINSAHPRFSQLEALRAERGVRIQRALEHSRSTFRLRRETGLLRVAEDTANLFGRGSPAASELRAAAERVAKGQGIELDILMDESALNRFYRDSQYRFWANSKYYLDRSIMPTRMEWAGSSARDLAERLILDSDQITHDLQGEGRAGAAARRAVRRVWEFAASPSRAQAAARLQASRIKVPLGVWGGWAMAGLMVVGAVAELVTELMDDHTCQRPAYRTELWNPEVADAEIIMSPCTNTKSVFLPTPTSMAPLVVTFGAPEPTGPSAWLLPGGIPLGNASSPGVAFPNATQLNASHVIAPSSTVENATATEEDFACHTTSILQDYMYVRTGPLPCPIPTPRECGIDWFHQHVNDLPAGLRSPEYCSTGSLVGHARAQVHNCLPSFESKKCKKMFGLDKETAAEARKKVREKQKEEDEEYQRELKKHKEEEKEKKKEEKKKQKEGEKWHE</sequence>
<dbReference type="AlphaFoldDB" id="A0A6A6FQ12"/>
<dbReference type="Proteomes" id="UP000799539">
    <property type="component" value="Unassembled WGS sequence"/>
</dbReference>
<evidence type="ECO:0000313" key="2">
    <source>
        <dbReference type="EMBL" id="KAF2215566.1"/>
    </source>
</evidence>
<feature type="compositionally biased region" description="Basic and acidic residues" evidence="1">
    <location>
        <begin position="1155"/>
        <end position="1184"/>
    </location>
</feature>
<accession>A0A6A6FQ12</accession>
<organism evidence="2 3">
    <name type="scientific">Cercospora zeae-maydis SCOH1-5</name>
    <dbReference type="NCBI Taxonomy" id="717836"/>
    <lineage>
        <taxon>Eukaryota</taxon>
        <taxon>Fungi</taxon>
        <taxon>Dikarya</taxon>
        <taxon>Ascomycota</taxon>
        <taxon>Pezizomycotina</taxon>
        <taxon>Dothideomycetes</taxon>
        <taxon>Dothideomycetidae</taxon>
        <taxon>Mycosphaerellales</taxon>
        <taxon>Mycosphaerellaceae</taxon>
        <taxon>Cercospora</taxon>
    </lineage>
</organism>
<feature type="region of interest" description="Disordered" evidence="1">
    <location>
        <begin position="1137"/>
        <end position="1184"/>
    </location>
</feature>
<name>A0A6A6FQ12_9PEZI</name>
<evidence type="ECO:0000256" key="1">
    <source>
        <dbReference type="SAM" id="MobiDB-lite"/>
    </source>
</evidence>
<dbReference type="OrthoDB" id="3635319at2759"/>
<gene>
    <name evidence="2" type="ORF">CERZMDRAFT_116494</name>
</gene>
<evidence type="ECO:0000313" key="3">
    <source>
        <dbReference type="Proteomes" id="UP000799539"/>
    </source>
</evidence>
<protein>
    <submittedName>
        <fullName evidence="2">Uncharacterized protein</fullName>
    </submittedName>
</protein>
<keyword evidence="3" id="KW-1185">Reference proteome</keyword>
<proteinExistence type="predicted"/>
<dbReference type="EMBL" id="ML992665">
    <property type="protein sequence ID" value="KAF2215566.1"/>
    <property type="molecule type" value="Genomic_DNA"/>
</dbReference>
<reference evidence="2" key="1">
    <citation type="journal article" date="2020" name="Stud. Mycol.">
        <title>101 Dothideomycetes genomes: a test case for predicting lifestyles and emergence of pathogens.</title>
        <authorList>
            <person name="Haridas S."/>
            <person name="Albert R."/>
            <person name="Binder M."/>
            <person name="Bloem J."/>
            <person name="Labutti K."/>
            <person name="Salamov A."/>
            <person name="Andreopoulos B."/>
            <person name="Baker S."/>
            <person name="Barry K."/>
            <person name="Bills G."/>
            <person name="Bluhm B."/>
            <person name="Cannon C."/>
            <person name="Castanera R."/>
            <person name="Culley D."/>
            <person name="Daum C."/>
            <person name="Ezra D."/>
            <person name="Gonzalez J."/>
            <person name="Henrissat B."/>
            <person name="Kuo A."/>
            <person name="Liang C."/>
            <person name="Lipzen A."/>
            <person name="Lutzoni F."/>
            <person name="Magnuson J."/>
            <person name="Mondo S."/>
            <person name="Nolan M."/>
            <person name="Ohm R."/>
            <person name="Pangilinan J."/>
            <person name="Park H.-J."/>
            <person name="Ramirez L."/>
            <person name="Alfaro M."/>
            <person name="Sun H."/>
            <person name="Tritt A."/>
            <person name="Yoshinaga Y."/>
            <person name="Zwiers L.-H."/>
            <person name="Turgeon B."/>
            <person name="Goodwin S."/>
            <person name="Spatafora J."/>
            <person name="Crous P."/>
            <person name="Grigoriev I."/>
        </authorList>
    </citation>
    <scope>NUCLEOTIDE SEQUENCE</scope>
    <source>
        <strain evidence="2">SCOH1-5</strain>
    </source>
</reference>